<reference evidence="1 2" key="1">
    <citation type="submission" date="2014-08" db="EMBL/GenBank/DDBJ databases">
        <title>Complete genome of a marine bacteria Jeotgalibacillus malaysiensis.</title>
        <authorList>
            <person name="Yaakop A.S."/>
            <person name="Chan K.-G."/>
            <person name="Goh K.M."/>
        </authorList>
    </citation>
    <scope>NUCLEOTIDE SEQUENCE [LARGE SCALE GENOMIC DNA]</scope>
    <source>
        <strain evidence="1 2">D5</strain>
        <plasmid evidence="2">Plasmid</plasmid>
    </source>
</reference>
<keyword evidence="2" id="KW-1185">Reference proteome</keyword>
<geneLocation type="plasmid" evidence="2"/>
<evidence type="ECO:0000313" key="2">
    <source>
        <dbReference type="Proteomes" id="UP000031449"/>
    </source>
</evidence>
<dbReference type="HOGENOM" id="CLU_054933_0_0_9"/>
<accession>A0A0B5AXD0</accession>
<dbReference type="Proteomes" id="UP000031449">
    <property type="component" value="Plasmid unnamed"/>
</dbReference>
<dbReference type="KEGG" id="jeo:JMA_39100"/>
<dbReference type="AlphaFoldDB" id="A0A0B5AXD0"/>
<organism evidence="1 2">
    <name type="scientific">Jeotgalibacillus malaysiensis</name>
    <dbReference type="NCBI Taxonomy" id="1508404"/>
    <lineage>
        <taxon>Bacteria</taxon>
        <taxon>Bacillati</taxon>
        <taxon>Bacillota</taxon>
        <taxon>Bacilli</taxon>
        <taxon>Bacillales</taxon>
        <taxon>Caryophanaceae</taxon>
        <taxon>Jeotgalibacillus</taxon>
    </lineage>
</organism>
<dbReference type="BioCyc" id="JESP1508404:G14D9-13194-MONOMER"/>
<name>A0A0B5AXD0_9BACL</name>
<sequence length="305" mass="34497">MMGEQKKYEMVQEGEYYRIRALIDIPEYGVKVGDYGGVIEDESNLTQDEKGWISKESKAEKQATVHDAFVTGKSLVSDASRLISGTIHDSTIKGTLVQGSVKIFNSTIENSTFCLENEMDEGTIHDSYVLGLYLYAQFNIHHSEISVGQMDGCCEHFHVNDSFITLKSMNILKKCLIRGSKLDLDYFRVSQKVSLFFFEMETDGSLYVIKDDLNQDAETFVFGRGRNPIRIDCQHLMISSTTIKGNPYLCGNMNLTSCEITGMPSIRLYGKLEHSQVSDLAVINYVNEDYRILKKIKLSGDDVYE</sequence>
<gene>
    <name evidence="1" type="ORF">JMA_39100</name>
</gene>
<protein>
    <submittedName>
        <fullName evidence="1">Uncharacterized protein</fullName>
    </submittedName>
</protein>
<keyword evidence="1" id="KW-0614">Plasmid</keyword>
<dbReference type="EMBL" id="CP009417">
    <property type="protein sequence ID" value="AJD93228.1"/>
    <property type="molecule type" value="Genomic_DNA"/>
</dbReference>
<evidence type="ECO:0000313" key="1">
    <source>
        <dbReference type="EMBL" id="AJD93228.1"/>
    </source>
</evidence>
<proteinExistence type="predicted"/>